<dbReference type="Proteomes" id="UP000245506">
    <property type="component" value="Unassembled WGS sequence"/>
</dbReference>
<dbReference type="SUPFAM" id="SSF55874">
    <property type="entry name" value="ATPase domain of HSP90 chaperone/DNA topoisomerase II/histidine kinase"/>
    <property type="match status" value="1"/>
</dbReference>
<evidence type="ECO:0000313" key="4">
    <source>
        <dbReference type="Proteomes" id="UP000245506"/>
    </source>
</evidence>
<dbReference type="OrthoDB" id="5624604at2"/>
<evidence type="ECO:0000313" key="3">
    <source>
        <dbReference type="EMBL" id="PWQ98370.1"/>
    </source>
</evidence>
<keyword evidence="1" id="KW-0418">Kinase</keyword>
<keyword evidence="1" id="KW-0723">Serine/threonine-protein kinase</keyword>
<proteinExistence type="predicted"/>
<dbReference type="GO" id="GO:0004674">
    <property type="term" value="F:protein serine/threonine kinase activity"/>
    <property type="evidence" value="ECO:0007669"/>
    <property type="project" value="UniProtKB-KW"/>
</dbReference>
<comment type="caution">
    <text evidence="3">The sequence shown here is derived from an EMBL/GenBank/DDBJ whole genome shotgun (WGS) entry which is preliminary data.</text>
</comment>
<dbReference type="Pfam" id="PF13581">
    <property type="entry name" value="HATPase_c_2"/>
    <property type="match status" value="1"/>
</dbReference>
<dbReference type="CDD" id="cd16936">
    <property type="entry name" value="HATPase_RsbW-like"/>
    <property type="match status" value="1"/>
</dbReference>
<keyword evidence="4" id="KW-1185">Reference proteome</keyword>
<organism evidence="3 4">
    <name type="scientific">Leucothrix arctica</name>
    <dbReference type="NCBI Taxonomy" id="1481894"/>
    <lineage>
        <taxon>Bacteria</taxon>
        <taxon>Pseudomonadati</taxon>
        <taxon>Pseudomonadota</taxon>
        <taxon>Gammaproteobacteria</taxon>
        <taxon>Thiotrichales</taxon>
        <taxon>Thiotrichaceae</taxon>
        <taxon>Leucothrix</taxon>
    </lineage>
</organism>
<dbReference type="InterPro" id="IPR036890">
    <property type="entry name" value="HATPase_C_sf"/>
</dbReference>
<dbReference type="EMBL" id="QGKL01000012">
    <property type="protein sequence ID" value="PWQ98370.1"/>
    <property type="molecule type" value="Genomic_DNA"/>
</dbReference>
<dbReference type="PANTHER" id="PTHR35526">
    <property type="entry name" value="ANTI-SIGMA-F FACTOR RSBW-RELATED"/>
    <property type="match status" value="1"/>
</dbReference>
<sequence length="140" mass="15630">MAHWQITIDSNFSAIREASELLQEYCAQCQISPELGGHLELIMVEALNNVIEHAYQGEDGHKIDIELIDETQKTIISITDYSQTAPSLMGNQKKELPEEDLLPEGGWGLPLIQALADSIDYSLNSKNNLLILTKNKINSH</sequence>
<accession>A0A317CPR6</accession>
<keyword evidence="1" id="KW-0808">Transferase</keyword>
<dbReference type="InterPro" id="IPR050267">
    <property type="entry name" value="Anti-sigma-factor_SerPK"/>
</dbReference>
<dbReference type="InterPro" id="IPR003594">
    <property type="entry name" value="HATPase_dom"/>
</dbReference>
<dbReference type="PANTHER" id="PTHR35526:SF3">
    <property type="entry name" value="ANTI-SIGMA-F FACTOR RSBW"/>
    <property type="match status" value="1"/>
</dbReference>
<dbReference type="AlphaFoldDB" id="A0A317CPR6"/>
<evidence type="ECO:0000259" key="2">
    <source>
        <dbReference type="Pfam" id="PF13581"/>
    </source>
</evidence>
<protein>
    <recommendedName>
        <fullName evidence="2">Histidine kinase/HSP90-like ATPase domain-containing protein</fullName>
    </recommendedName>
</protein>
<evidence type="ECO:0000256" key="1">
    <source>
        <dbReference type="ARBA" id="ARBA00022527"/>
    </source>
</evidence>
<dbReference type="Gene3D" id="3.30.565.10">
    <property type="entry name" value="Histidine kinase-like ATPase, C-terminal domain"/>
    <property type="match status" value="1"/>
</dbReference>
<feature type="domain" description="Histidine kinase/HSP90-like ATPase" evidence="2">
    <location>
        <begin position="13"/>
        <end position="134"/>
    </location>
</feature>
<reference evidence="3 4" key="1">
    <citation type="submission" date="2018-05" db="EMBL/GenBank/DDBJ databases">
        <title>Leucothrix arctica sp. nov., isolated from Arctic seawater.</title>
        <authorList>
            <person name="Choi A."/>
            <person name="Baek K."/>
        </authorList>
    </citation>
    <scope>NUCLEOTIDE SEQUENCE [LARGE SCALE GENOMIC DNA]</scope>
    <source>
        <strain evidence="3 4">IMCC9719</strain>
    </source>
</reference>
<dbReference type="RefSeq" id="WP_109822211.1">
    <property type="nucleotide sequence ID" value="NZ_QGKL01000012.1"/>
</dbReference>
<gene>
    <name evidence="3" type="ORF">DKT75_04385</name>
</gene>
<name>A0A317CPR6_9GAMM</name>